<proteinExistence type="predicted"/>
<dbReference type="AlphaFoldDB" id="A0A918FJV3"/>
<sequence>MPRPAAFRAPVTPPRRGVIQADFEEITPGLRGLAAYVVRCLRQRVQYRRQARILGVGERGEDGEGEVLGRLVRVGDRGDVARAQD</sequence>
<evidence type="ECO:0000313" key="2">
    <source>
        <dbReference type="Proteomes" id="UP000658320"/>
    </source>
</evidence>
<comment type="caution">
    <text evidence="1">The sequence shown here is derived from an EMBL/GenBank/DDBJ whole genome shotgun (WGS) entry which is preliminary data.</text>
</comment>
<gene>
    <name evidence="1" type="ORF">GCM10010251_65760</name>
</gene>
<reference evidence="1" key="1">
    <citation type="journal article" date="2014" name="Int. J. Syst. Evol. Microbiol.">
        <title>Complete genome sequence of Corynebacterium casei LMG S-19264T (=DSM 44701T), isolated from a smear-ripened cheese.</title>
        <authorList>
            <consortium name="US DOE Joint Genome Institute (JGI-PGF)"/>
            <person name="Walter F."/>
            <person name="Albersmeier A."/>
            <person name="Kalinowski J."/>
            <person name="Ruckert C."/>
        </authorList>
    </citation>
    <scope>NUCLEOTIDE SEQUENCE</scope>
    <source>
        <strain evidence="1">JCM 4346</strain>
    </source>
</reference>
<reference evidence="1" key="2">
    <citation type="submission" date="2020-09" db="EMBL/GenBank/DDBJ databases">
        <authorList>
            <person name="Sun Q."/>
            <person name="Ohkuma M."/>
        </authorList>
    </citation>
    <scope>NUCLEOTIDE SEQUENCE</scope>
    <source>
        <strain evidence="1">JCM 4346</strain>
    </source>
</reference>
<dbReference type="Proteomes" id="UP000658320">
    <property type="component" value="Unassembled WGS sequence"/>
</dbReference>
<evidence type="ECO:0000313" key="1">
    <source>
        <dbReference type="EMBL" id="GGR39922.1"/>
    </source>
</evidence>
<accession>A0A918FJV3</accession>
<keyword evidence="2" id="KW-1185">Reference proteome</keyword>
<dbReference type="EMBL" id="BMSX01000018">
    <property type="protein sequence ID" value="GGR39922.1"/>
    <property type="molecule type" value="Genomic_DNA"/>
</dbReference>
<name>A0A918FJV3_9ACTN</name>
<organism evidence="1 2">
    <name type="scientific">Streptomyces aurantiogriseus</name>
    <dbReference type="NCBI Taxonomy" id="66870"/>
    <lineage>
        <taxon>Bacteria</taxon>
        <taxon>Bacillati</taxon>
        <taxon>Actinomycetota</taxon>
        <taxon>Actinomycetes</taxon>
        <taxon>Kitasatosporales</taxon>
        <taxon>Streptomycetaceae</taxon>
        <taxon>Streptomyces</taxon>
    </lineage>
</organism>
<protein>
    <submittedName>
        <fullName evidence="1">Uncharacterized protein</fullName>
    </submittedName>
</protein>